<proteinExistence type="inferred from homology"/>
<dbReference type="PROSITE" id="PS00518">
    <property type="entry name" value="ZF_RING_1"/>
    <property type="match status" value="1"/>
</dbReference>
<protein>
    <recommendedName>
        <fullName evidence="5">RING-type E3 ubiquitin transferase</fullName>
        <ecNumber evidence="5">2.3.2.27</ecNumber>
    </recommendedName>
    <alternativeName>
        <fullName evidence="15 16">RING-type E3 ubiquitin transferase RAD18</fullName>
    </alternativeName>
</protein>
<gene>
    <name evidence="20" type="primary">RAD18</name>
    <name evidence="20" type="ORF">FOL47_002486</name>
</gene>
<dbReference type="SUPFAM" id="SSF57850">
    <property type="entry name" value="RING/U-box"/>
    <property type="match status" value="1"/>
</dbReference>
<name>A0A7J6N0Z1_PERCH</name>
<evidence type="ECO:0000256" key="18">
    <source>
        <dbReference type="SAM" id="MobiDB-lite"/>
    </source>
</evidence>
<dbReference type="SMART" id="SM00184">
    <property type="entry name" value="RING"/>
    <property type="match status" value="1"/>
</dbReference>
<evidence type="ECO:0000313" key="21">
    <source>
        <dbReference type="Proteomes" id="UP000591131"/>
    </source>
</evidence>
<keyword evidence="6" id="KW-0808">Transferase</keyword>
<evidence type="ECO:0000256" key="9">
    <source>
        <dbReference type="ARBA" id="ARBA00022771"/>
    </source>
</evidence>
<evidence type="ECO:0000256" key="7">
    <source>
        <dbReference type="ARBA" id="ARBA00022723"/>
    </source>
</evidence>
<dbReference type="InterPro" id="IPR017907">
    <property type="entry name" value="Znf_RING_CS"/>
</dbReference>
<dbReference type="Gene3D" id="3.30.40.10">
    <property type="entry name" value="Zinc/RING finger domain, C3HC4 (zinc finger)"/>
    <property type="match status" value="1"/>
</dbReference>
<comment type="similarity">
    <text evidence="4">Belongs to the RAD18 family.</text>
</comment>
<evidence type="ECO:0000256" key="3">
    <source>
        <dbReference type="ARBA" id="ARBA00004906"/>
    </source>
</evidence>
<dbReference type="GO" id="GO:0006513">
    <property type="term" value="P:protein monoubiquitination"/>
    <property type="evidence" value="ECO:0007669"/>
    <property type="project" value="InterPro"/>
</dbReference>
<evidence type="ECO:0000256" key="15">
    <source>
        <dbReference type="ARBA" id="ARBA00031783"/>
    </source>
</evidence>
<accession>A0A7J6N0Z1</accession>
<evidence type="ECO:0000256" key="14">
    <source>
        <dbReference type="ARBA" id="ARBA00023242"/>
    </source>
</evidence>
<evidence type="ECO:0000256" key="16">
    <source>
        <dbReference type="ARBA" id="ARBA00082369"/>
    </source>
</evidence>
<keyword evidence="21" id="KW-1185">Reference proteome</keyword>
<evidence type="ECO:0000256" key="2">
    <source>
        <dbReference type="ARBA" id="ARBA00004123"/>
    </source>
</evidence>
<comment type="caution">
    <text evidence="20">The sequence shown here is derived from an EMBL/GenBank/DDBJ whole genome shotgun (WGS) entry which is preliminary data.</text>
</comment>
<dbReference type="PROSITE" id="PS50089">
    <property type="entry name" value="ZF_RING_2"/>
    <property type="match status" value="1"/>
</dbReference>
<keyword evidence="7" id="KW-0479">Metal-binding</keyword>
<dbReference type="InterPro" id="IPR039577">
    <property type="entry name" value="Rad18"/>
</dbReference>
<evidence type="ECO:0000256" key="8">
    <source>
        <dbReference type="ARBA" id="ARBA00022763"/>
    </source>
</evidence>
<evidence type="ECO:0000256" key="5">
    <source>
        <dbReference type="ARBA" id="ARBA00012483"/>
    </source>
</evidence>
<dbReference type="GO" id="GO:0061630">
    <property type="term" value="F:ubiquitin protein ligase activity"/>
    <property type="evidence" value="ECO:0007669"/>
    <property type="project" value="UniProtKB-EC"/>
</dbReference>
<dbReference type="GO" id="GO:0008270">
    <property type="term" value="F:zinc ion binding"/>
    <property type="evidence" value="ECO:0007669"/>
    <property type="project" value="UniProtKB-KW"/>
</dbReference>
<comment type="pathway">
    <text evidence="3">Protein modification; protein ubiquitination.</text>
</comment>
<evidence type="ECO:0000256" key="1">
    <source>
        <dbReference type="ARBA" id="ARBA00000900"/>
    </source>
</evidence>
<dbReference type="OrthoDB" id="9049620at2759"/>
<keyword evidence="12" id="KW-0238">DNA-binding</keyword>
<feature type="domain" description="RING-type" evidence="19">
    <location>
        <begin position="97"/>
        <end position="136"/>
    </location>
</feature>
<dbReference type="FunFam" id="3.30.40.10:FF:000172">
    <property type="entry name" value="E3 ubiquitin-protein ligase RAD18"/>
    <property type="match status" value="1"/>
</dbReference>
<dbReference type="GO" id="GO:0003697">
    <property type="term" value="F:single-stranded DNA binding"/>
    <property type="evidence" value="ECO:0007669"/>
    <property type="project" value="InterPro"/>
</dbReference>
<dbReference type="InterPro" id="IPR013083">
    <property type="entry name" value="Znf_RING/FYVE/PHD"/>
</dbReference>
<comment type="catalytic activity">
    <reaction evidence="1">
        <text>S-ubiquitinyl-[E2 ubiquitin-conjugating enzyme]-L-cysteine + [acceptor protein]-L-lysine = [E2 ubiquitin-conjugating enzyme]-L-cysteine + N(6)-ubiquitinyl-[acceptor protein]-L-lysine.</text>
        <dbReference type="EC" id="2.3.2.27"/>
    </reaction>
</comment>
<keyword evidence="14" id="KW-0539">Nucleus</keyword>
<dbReference type="Proteomes" id="UP000591131">
    <property type="component" value="Unassembled WGS sequence"/>
</dbReference>
<dbReference type="InterPro" id="IPR001841">
    <property type="entry name" value="Znf_RING"/>
</dbReference>
<evidence type="ECO:0000256" key="11">
    <source>
        <dbReference type="ARBA" id="ARBA00022833"/>
    </source>
</evidence>
<keyword evidence="9 17" id="KW-0863">Zinc-finger</keyword>
<evidence type="ECO:0000256" key="6">
    <source>
        <dbReference type="ARBA" id="ARBA00022679"/>
    </source>
</evidence>
<keyword evidence="8" id="KW-0227">DNA damage</keyword>
<sequence>MYPRRSARLEVKVEQREEDSLEFSRPGAKNTPQRARARAVRTSPMATPRQKSVAVGTTPAELGKATPPRKRVGGEERAVANPELLNSFKEIEAQLRCPVCKGFLDAPMMAKCSHVFCSLCIRRHLELVSQTCPECNAHASVSSLVKEPRLATMAIRVADAAEVSSVKEGKNPVFIRQKLSQSQGTAITTRPTLPIFRGKKDREVQEMMRRDGLDVPYPWKRDDAIGDIKELQAAYDGRRMGALTQEPTRQGVLRAMQAEKGNPKTEMKSTEAKEQFEEARWHMLRMLQKGVQKARRKGSLKRKWVDDWDSSTIEHQEQLAAAAAKRARTDPPARATYPIFGIAATAQLRKPPDV</sequence>
<dbReference type="AlphaFoldDB" id="A0A7J6N0Z1"/>
<evidence type="ECO:0000313" key="20">
    <source>
        <dbReference type="EMBL" id="KAF4677247.1"/>
    </source>
</evidence>
<evidence type="ECO:0000256" key="12">
    <source>
        <dbReference type="ARBA" id="ARBA00023125"/>
    </source>
</evidence>
<dbReference type="GO" id="GO:0005634">
    <property type="term" value="C:nucleus"/>
    <property type="evidence" value="ECO:0007669"/>
    <property type="project" value="UniProtKB-SubCell"/>
</dbReference>
<feature type="region of interest" description="Disordered" evidence="18">
    <location>
        <begin position="1"/>
        <end position="72"/>
    </location>
</feature>
<evidence type="ECO:0000256" key="13">
    <source>
        <dbReference type="ARBA" id="ARBA00023204"/>
    </source>
</evidence>
<dbReference type="PANTHER" id="PTHR14134">
    <property type="entry name" value="E3 UBIQUITIN-PROTEIN LIGASE RAD18"/>
    <property type="match status" value="1"/>
</dbReference>
<comment type="subcellular location">
    <subcellularLocation>
        <location evidence="2">Nucleus</location>
    </subcellularLocation>
</comment>
<keyword evidence="10" id="KW-0833">Ubl conjugation pathway</keyword>
<evidence type="ECO:0000259" key="19">
    <source>
        <dbReference type="PROSITE" id="PS50089"/>
    </source>
</evidence>
<evidence type="ECO:0000256" key="10">
    <source>
        <dbReference type="ARBA" id="ARBA00022786"/>
    </source>
</evidence>
<dbReference type="GO" id="GO:0006301">
    <property type="term" value="P:DNA damage tolerance"/>
    <property type="evidence" value="ECO:0007669"/>
    <property type="project" value="InterPro"/>
</dbReference>
<keyword evidence="13" id="KW-0234">DNA repair</keyword>
<dbReference type="Pfam" id="PF13923">
    <property type="entry name" value="zf-C3HC4_2"/>
    <property type="match status" value="1"/>
</dbReference>
<dbReference type="GO" id="GO:0006281">
    <property type="term" value="P:DNA repair"/>
    <property type="evidence" value="ECO:0007669"/>
    <property type="project" value="UniProtKB-KW"/>
</dbReference>
<keyword evidence="11" id="KW-0862">Zinc</keyword>
<reference evidence="20 21" key="1">
    <citation type="submission" date="2020-04" db="EMBL/GenBank/DDBJ databases">
        <title>Perkinsus chesapeaki whole genome sequence.</title>
        <authorList>
            <person name="Bogema D.R."/>
        </authorList>
    </citation>
    <scope>NUCLEOTIDE SEQUENCE [LARGE SCALE GENOMIC DNA]</scope>
    <source>
        <strain evidence="20">ATCC PRA-425</strain>
    </source>
</reference>
<dbReference type="GO" id="GO:0097505">
    <property type="term" value="C:Rad6-Rad18 complex"/>
    <property type="evidence" value="ECO:0007669"/>
    <property type="project" value="TreeGrafter"/>
</dbReference>
<organism evidence="20 21">
    <name type="scientific">Perkinsus chesapeaki</name>
    <name type="common">Clam parasite</name>
    <name type="synonym">Perkinsus andrewsi</name>
    <dbReference type="NCBI Taxonomy" id="330153"/>
    <lineage>
        <taxon>Eukaryota</taxon>
        <taxon>Sar</taxon>
        <taxon>Alveolata</taxon>
        <taxon>Perkinsozoa</taxon>
        <taxon>Perkinsea</taxon>
        <taxon>Perkinsida</taxon>
        <taxon>Perkinsidae</taxon>
        <taxon>Perkinsus</taxon>
    </lineage>
</organism>
<dbReference type="EC" id="2.3.2.27" evidence="5"/>
<dbReference type="PANTHER" id="PTHR14134:SF2">
    <property type="entry name" value="E3 UBIQUITIN-PROTEIN LIGASE RAD18"/>
    <property type="match status" value="1"/>
</dbReference>
<evidence type="ECO:0000256" key="17">
    <source>
        <dbReference type="PROSITE-ProRule" id="PRU00175"/>
    </source>
</evidence>
<dbReference type="EMBL" id="JAAPAO010000017">
    <property type="protein sequence ID" value="KAF4677247.1"/>
    <property type="molecule type" value="Genomic_DNA"/>
</dbReference>
<evidence type="ECO:0000256" key="4">
    <source>
        <dbReference type="ARBA" id="ARBA00009506"/>
    </source>
</evidence>